<feature type="non-terminal residue" evidence="1">
    <location>
        <position position="1"/>
    </location>
</feature>
<accession>A0A939ND14</accession>
<dbReference type="AlphaFoldDB" id="A0A939ND14"/>
<sequence length="62" mass="7150">VLYADSRWYRMQKMHVKLATDCGIPEDCFIMDNGEVLASKAKKPLWQSKFRPAPFTLTEAES</sequence>
<comment type="caution">
    <text evidence="1">The sequence shown here is derived from an EMBL/GenBank/DDBJ whole genome shotgun (WGS) entry which is preliminary data.</text>
</comment>
<dbReference type="EMBL" id="JAGETT010000097">
    <property type="protein sequence ID" value="MBO1920029.1"/>
    <property type="molecule type" value="Genomic_DNA"/>
</dbReference>
<name>A0A939ND14_STAXY</name>
<gene>
    <name evidence="1" type="ORF">J4710_09905</name>
</gene>
<reference evidence="1" key="1">
    <citation type="submission" date="2021-03" db="EMBL/GenBank/DDBJ databases">
        <title>Molecular epidemiology and mechanisms of colistin and carbapenem resistance in Enterobacteriaceae from clinical isolates, the environment and porcine samples in Pretoria, South Africa.</title>
        <authorList>
            <person name="Bogoshi D."/>
            <person name="Mbelle N.M."/>
            <person name="Naidoo V."/>
            <person name="Osei Sekyere J."/>
        </authorList>
    </citation>
    <scope>NUCLEOTIDE SEQUENCE</scope>
    <source>
        <strain evidence="1">ESB009</strain>
    </source>
</reference>
<organism evidence="1">
    <name type="scientific">Staphylococcus xylosus</name>
    <dbReference type="NCBI Taxonomy" id="1288"/>
    <lineage>
        <taxon>Bacteria</taxon>
        <taxon>Bacillati</taxon>
        <taxon>Bacillota</taxon>
        <taxon>Bacilli</taxon>
        <taxon>Bacillales</taxon>
        <taxon>Staphylococcaceae</taxon>
        <taxon>Staphylococcus</taxon>
    </lineage>
</organism>
<proteinExistence type="predicted"/>
<protein>
    <submittedName>
        <fullName evidence="1">Uncharacterized protein</fullName>
    </submittedName>
</protein>
<evidence type="ECO:0000313" key="1">
    <source>
        <dbReference type="EMBL" id="MBO1920029.1"/>
    </source>
</evidence>